<dbReference type="Pfam" id="PF00268">
    <property type="entry name" value="Ribonuc_red_sm"/>
    <property type="match status" value="1"/>
</dbReference>
<comment type="cofactor">
    <cofactor evidence="1">
        <name>Mn(2+)</name>
        <dbReference type="ChEBI" id="CHEBI:29035"/>
    </cofactor>
</comment>
<organism evidence="12 13">
    <name type="scientific">Goodfellowiella coeruleoviolacea</name>
    <dbReference type="NCBI Taxonomy" id="334858"/>
    <lineage>
        <taxon>Bacteria</taxon>
        <taxon>Bacillati</taxon>
        <taxon>Actinomycetota</taxon>
        <taxon>Actinomycetes</taxon>
        <taxon>Pseudonocardiales</taxon>
        <taxon>Pseudonocardiaceae</taxon>
        <taxon>Goodfellowiella</taxon>
    </lineage>
</organism>
<dbReference type="NCBIfam" id="NF006200">
    <property type="entry name" value="PRK08326.1-3"/>
    <property type="match status" value="1"/>
</dbReference>
<dbReference type="GO" id="GO:0046872">
    <property type="term" value="F:metal ion binding"/>
    <property type="evidence" value="ECO:0007669"/>
    <property type="project" value="UniProtKB-KW"/>
</dbReference>
<evidence type="ECO:0000313" key="12">
    <source>
        <dbReference type="EMBL" id="MCP2169292.1"/>
    </source>
</evidence>
<dbReference type="GO" id="GO:0016491">
    <property type="term" value="F:oxidoreductase activity"/>
    <property type="evidence" value="ECO:0007669"/>
    <property type="project" value="UniProtKB-KW"/>
</dbReference>
<evidence type="ECO:0000256" key="1">
    <source>
        <dbReference type="ARBA" id="ARBA00001936"/>
    </source>
</evidence>
<dbReference type="NCBIfam" id="NF006199">
    <property type="entry name" value="PRK08326.1-2"/>
    <property type="match status" value="1"/>
</dbReference>
<sequence>MTNSTVHRTGFHSLRPGGLNWDSLPLRLFIKGNAKAWNPWDIDFSGDAEDWRQLSEAERRSAGVLAAMFIAGEEAVTEDIQPFLRAMAAEGRIGDEMYLTQFAYEEAKHTAVFRLWLDAVDLTDDLHFYVVKNPSYRTILSELLPEALDRLNRDPSPANQIRASVTYNHVVEGTLALTGYYTLNKLSTLRGVFPGVRELVRRIGDDERRHMAWGTFTCRRHVAADEANWAVVEETMTELLPHALGAVQFANQKYNAPEFGIDLDELVGYAASRAQRRLGAIESARGVPVEQIDLDYSPERLEDEFGAEDAAAMAAAAEYAAGERGEAVG</sequence>
<proteinExistence type="inferred from homology"/>
<dbReference type="Proteomes" id="UP001206128">
    <property type="component" value="Unassembled WGS sequence"/>
</dbReference>
<dbReference type="InterPro" id="IPR033908">
    <property type="entry name" value="R2LOX"/>
</dbReference>
<evidence type="ECO:0000256" key="3">
    <source>
        <dbReference type="ARBA" id="ARBA00007873"/>
    </source>
</evidence>
<protein>
    <recommendedName>
        <fullName evidence="5">R2-like ligand binding oxidase</fullName>
    </recommendedName>
    <alternativeName>
        <fullName evidence="11">Ribonucleotide reductase R2 subunit homolog</fullName>
    </alternativeName>
    <alternativeName>
        <fullName evidence="10">Ribonucleotide reductase small subunit homolog</fullName>
    </alternativeName>
</protein>
<dbReference type="InterPro" id="IPR009078">
    <property type="entry name" value="Ferritin-like_SF"/>
</dbReference>
<keyword evidence="8" id="KW-0408">Iron</keyword>
<dbReference type="EMBL" id="JAMTCK010000017">
    <property type="protein sequence ID" value="MCP2169292.1"/>
    <property type="molecule type" value="Genomic_DNA"/>
</dbReference>
<dbReference type="Gene3D" id="1.10.620.20">
    <property type="entry name" value="Ribonucleotide Reductase, subunit A"/>
    <property type="match status" value="1"/>
</dbReference>
<evidence type="ECO:0000256" key="11">
    <source>
        <dbReference type="ARBA" id="ARBA00032636"/>
    </source>
</evidence>
<evidence type="ECO:0000256" key="9">
    <source>
        <dbReference type="ARBA" id="ARBA00023211"/>
    </source>
</evidence>
<evidence type="ECO:0000313" key="13">
    <source>
        <dbReference type="Proteomes" id="UP001206128"/>
    </source>
</evidence>
<keyword evidence="6" id="KW-0479">Metal-binding</keyword>
<comment type="cofactor">
    <cofactor evidence="2">
        <name>Fe cation</name>
        <dbReference type="ChEBI" id="CHEBI:24875"/>
    </cofactor>
</comment>
<dbReference type="InterPro" id="IPR000358">
    <property type="entry name" value="RNR_small_fam"/>
</dbReference>
<keyword evidence="7" id="KW-0560">Oxidoreductase</keyword>
<keyword evidence="13" id="KW-1185">Reference proteome</keyword>
<dbReference type="NCBIfam" id="NF006201">
    <property type="entry name" value="PRK08326.1-4"/>
    <property type="match status" value="1"/>
</dbReference>
<comment type="caution">
    <text evidence="12">The sequence shown here is derived from an EMBL/GenBank/DDBJ whole genome shotgun (WGS) entry which is preliminary data.</text>
</comment>
<accession>A0AAE3GJC4</accession>
<dbReference type="SUPFAM" id="SSF47240">
    <property type="entry name" value="Ferritin-like"/>
    <property type="match status" value="1"/>
</dbReference>
<comment type="similarity">
    <text evidence="3">Belongs to the ribonucleoside diphosphate reductase small chain family. R2-like ligand binding oxidase subfamily.</text>
</comment>
<dbReference type="RefSeq" id="WP_253777940.1">
    <property type="nucleotide sequence ID" value="NZ_JAMTCK010000017.1"/>
</dbReference>
<name>A0AAE3GJC4_9PSEU</name>
<reference evidence="12" key="1">
    <citation type="submission" date="2022-06" db="EMBL/GenBank/DDBJ databases">
        <title>Genomic Encyclopedia of Archaeal and Bacterial Type Strains, Phase II (KMG-II): from individual species to whole genera.</title>
        <authorList>
            <person name="Goeker M."/>
        </authorList>
    </citation>
    <scope>NUCLEOTIDE SEQUENCE</scope>
    <source>
        <strain evidence="12">DSM 43935</strain>
    </source>
</reference>
<keyword evidence="9" id="KW-0464">Manganese</keyword>
<dbReference type="CDD" id="cd07911">
    <property type="entry name" value="RNRR2_Rv0233_like"/>
    <property type="match status" value="1"/>
</dbReference>
<evidence type="ECO:0000256" key="6">
    <source>
        <dbReference type="ARBA" id="ARBA00022723"/>
    </source>
</evidence>
<dbReference type="AlphaFoldDB" id="A0AAE3GJC4"/>
<evidence type="ECO:0000256" key="8">
    <source>
        <dbReference type="ARBA" id="ARBA00023004"/>
    </source>
</evidence>
<evidence type="ECO:0000256" key="5">
    <source>
        <dbReference type="ARBA" id="ARBA00013559"/>
    </source>
</evidence>
<evidence type="ECO:0000256" key="10">
    <source>
        <dbReference type="ARBA" id="ARBA00031672"/>
    </source>
</evidence>
<evidence type="ECO:0000256" key="7">
    <source>
        <dbReference type="ARBA" id="ARBA00023002"/>
    </source>
</evidence>
<dbReference type="GO" id="GO:0009263">
    <property type="term" value="P:deoxyribonucleotide biosynthetic process"/>
    <property type="evidence" value="ECO:0007669"/>
    <property type="project" value="InterPro"/>
</dbReference>
<evidence type="ECO:0000256" key="2">
    <source>
        <dbReference type="ARBA" id="ARBA00001962"/>
    </source>
</evidence>
<gene>
    <name evidence="12" type="ORF">LX83_006176</name>
</gene>
<dbReference type="InterPro" id="IPR012348">
    <property type="entry name" value="RNR-like"/>
</dbReference>
<evidence type="ECO:0000256" key="4">
    <source>
        <dbReference type="ARBA" id="ARBA00011738"/>
    </source>
</evidence>
<comment type="subunit">
    <text evidence="4">Homodimer.</text>
</comment>